<reference evidence="3" key="1">
    <citation type="submission" date="2016-10" db="EMBL/GenBank/DDBJ databases">
        <authorList>
            <person name="de Groot N.N."/>
        </authorList>
    </citation>
    <scope>NUCLEOTIDE SEQUENCE [LARGE SCALE GENOMIC DNA]</scope>
    <source>
        <strain evidence="3">Nm76</strain>
    </source>
</reference>
<feature type="transmembrane region" description="Helical" evidence="1">
    <location>
        <begin position="109"/>
        <end position="128"/>
    </location>
</feature>
<keyword evidence="1" id="KW-0812">Transmembrane</keyword>
<keyword evidence="1" id="KW-0472">Membrane</keyword>
<dbReference type="AlphaFoldDB" id="A0A1H8UE24"/>
<reference evidence="4" key="2">
    <citation type="submission" date="2016-10" db="EMBL/GenBank/DDBJ databases">
        <authorList>
            <person name="Varghese N."/>
            <person name="Submissions S."/>
        </authorList>
    </citation>
    <scope>NUCLEOTIDE SEQUENCE [LARGE SCALE GENOMIC DNA]</scope>
    <source>
        <strain evidence="4">Nm76</strain>
    </source>
</reference>
<feature type="transmembrane region" description="Helical" evidence="1">
    <location>
        <begin position="54"/>
        <end position="75"/>
    </location>
</feature>
<gene>
    <name evidence="2" type="ORF">C8R26_12042</name>
    <name evidence="3" type="ORF">SAMN05216333_1343</name>
</gene>
<dbReference type="Proteomes" id="UP000198814">
    <property type="component" value="Unassembled WGS sequence"/>
</dbReference>
<evidence type="ECO:0000256" key="1">
    <source>
        <dbReference type="SAM" id="Phobius"/>
    </source>
</evidence>
<organism evidence="3 4">
    <name type="scientific">Nitrosomonas oligotropha</name>
    <dbReference type="NCBI Taxonomy" id="42354"/>
    <lineage>
        <taxon>Bacteria</taxon>
        <taxon>Pseudomonadati</taxon>
        <taxon>Pseudomonadota</taxon>
        <taxon>Betaproteobacteria</taxon>
        <taxon>Nitrosomonadales</taxon>
        <taxon>Nitrosomonadaceae</taxon>
        <taxon>Nitrosomonas</taxon>
    </lineage>
</organism>
<name>A0A1H8UE24_9PROT</name>
<feature type="transmembrane region" description="Helical" evidence="1">
    <location>
        <begin position="168"/>
        <end position="191"/>
    </location>
</feature>
<keyword evidence="1" id="KW-1133">Transmembrane helix</keyword>
<dbReference type="EMBL" id="QAOI01000020">
    <property type="protein sequence ID" value="PTQ76280.1"/>
    <property type="molecule type" value="Genomic_DNA"/>
</dbReference>
<dbReference type="EMBL" id="FODO01000034">
    <property type="protein sequence ID" value="SEP01421.1"/>
    <property type="molecule type" value="Genomic_DNA"/>
</dbReference>
<dbReference type="STRING" id="42354.SAMN05216333_1343"/>
<feature type="transmembrane region" description="Helical" evidence="1">
    <location>
        <begin position="134"/>
        <end position="156"/>
    </location>
</feature>
<proteinExistence type="predicted"/>
<reference evidence="2 5" key="3">
    <citation type="submission" date="2018-04" db="EMBL/GenBank/DDBJ databases">
        <title>Active sludge and wastewater microbial communities from Klosterneuburg, Austria.</title>
        <authorList>
            <person name="Wagner M."/>
        </authorList>
    </citation>
    <scope>NUCLEOTIDE SEQUENCE [LARGE SCALE GENOMIC DNA]</scope>
    <source>
        <strain evidence="2 5">Nm49</strain>
    </source>
</reference>
<accession>A0A1H8UE24</accession>
<evidence type="ECO:0000313" key="5">
    <source>
        <dbReference type="Proteomes" id="UP000244128"/>
    </source>
</evidence>
<sequence length="193" mass="21895">MTDNMQQSLKNIRNILLYTAVISLISLAYFIYAYSVHPIPEERETFLTEIGEGFGKAGLALLVFIYFRTLLKLALGQGKLAQRLLPDYIAPIESSQLNRLLIWLNRTHIYFGIAAVAVILLHIGMMGFSRYSHILFFPALLALVLWQGFFGLFLTLRYSPVELKKFSYLVHAQFVTGIAIGVFAFFGHVLIDD</sequence>
<evidence type="ECO:0000313" key="4">
    <source>
        <dbReference type="Proteomes" id="UP000198814"/>
    </source>
</evidence>
<dbReference type="RefSeq" id="WP_256206304.1">
    <property type="nucleotide sequence ID" value="NZ_FNOE01000037.1"/>
</dbReference>
<evidence type="ECO:0000313" key="3">
    <source>
        <dbReference type="EMBL" id="SEP01421.1"/>
    </source>
</evidence>
<feature type="transmembrane region" description="Helical" evidence="1">
    <location>
        <begin position="15"/>
        <end position="34"/>
    </location>
</feature>
<evidence type="ECO:0000313" key="2">
    <source>
        <dbReference type="EMBL" id="PTQ76280.1"/>
    </source>
</evidence>
<protein>
    <submittedName>
        <fullName evidence="3">Uncharacterized protein</fullName>
    </submittedName>
</protein>
<keyword evidence="4" id="KW-1185">Reference proteome</keyword>
<dbReference type="Proteomes" id="UP000244128">
    <property type="component" value="Unassembled WGS sequence"/>
</dbReference>